<dbReference type="AlphaFoldDB" id="A0AAD7JWH2"/>
<keyword evidence="3" id="KW-1185">Reference proteome</keyword>
<feature type="compositionally biased region" description="Basic and acidic residues" evidence="1">
    <location>
        <begin position="22"/>
        <end position="55"/>
    </location>
</feature>
<reference evidence="2" key="1">
    <citation type="submission" date="2023-03" db="EMBL/GenBank/DDBJ databases">
        <title>Massive genome expansion in bonnet fungi (Mycena s.s.) driven by repeated elements and novel gene families across ecological guilds.</title>
        <authorList>
            <consortium name="Lawrence Berkeley National Laboratory"/>
            <person name="Harder C.B."/>
            <person name="Miyauchi S."/>
            <person name="Viragh M."/>
            <person name="Kuo A."/>
            <person name="Thoen E."/>
            <person name="Andreopoulos B."/>
            <person name="Lu D."/>
            <person name="Skrede I."/>
            <person name="Drula E."/>
            <person name="Henrissat B."/>
            <person name="Morin E."/>
            <person name="Kohler A."/>
            <person name="Barry K."/>
            <person name="LaButti K."/>
            <person name="Morin E."/>
            <person name="Salamov A."/>
            <person name="Lipzen A."/>
            <person name="Mereny Z."/>
            <person name="Hegedus B."/>
            <person name="Baldrian P."/>
            <person name="Stursova M."/>
            <person name="Weitz H."/>
            <person name="Taylor A."/>
            <person name="Grigoriev I.V."/>
            <person name="Nagy L.G."/>
            <person name="Martin F."/>
            <person name="Kauserud H."/>
        </authorList>
    </citation>
    <scope>NUCLEOTIDE SEQUENCE</scope>
    <source>
        <strain evidence="2">CBHHK188m</strain>
    </source>
</reference>
<name>A0AAD7JWH2_9AGAR</name>
<evidence type="ECO:0000313" key="3">
    <source>
        <dbReference type="Proteomes" id="UP001215280"/>
    </source>
</evidence>
<sequence length="157" mass="18173">MPRGPPRLDVDVKLKHVQQSRKRYEEQLKYRERSAMHSEKYRDRKAAEERRERSARNAVNKPARELEEQQLRKDHKAMAKPQQRPAPITIRGAPLKAAKWHAASPTTPTPTPRRRTAIPAVVTASKDDPSEDESDEESTRCRLEAPAWPKRASRPVW</sequence>
<evidence type="ECO:0000256" key="1">
    <source>
        <dbReference type="SAM" id="MobiDB-lite"/>
    </source>
</evidence>
<feature type="region of interest" description="Disordered" evidence="1">
    <location>
        <begin position="1"/>
        <end position="157"/>
    </location>
</feature>
<gene>
    <name evidence="2" type="ORF">DFH07DRAFT_953868</name>
</gene>
<feature type="compositionally biased region" description="Basic and acidic residues" evidence="1">
    <location>
        <begin position="1"/>
        <end position="14"/>
    </location>
</feature>
<comment type="caution">
    <text evidence="2">The sequence shown here is derived from an EMBL/GenBank/DDBJ whole genome shotgun (WGS) entry which is preliminary data.</text>
</comment>
<feature type="compositionally biased region" description="Basic and acidic residues" evidence="1">
    <location>
        <begin position="62"/>
        <end position="72"/>
    </location>
</feature>
<proteinExistence type="predicted"/>
<dbReference type="EMBL" id="JARJLG010000023">
    <property type="protein sequence ID" value="KAJ7770871.1"/>
    <property type="molecule type" value="Genomic_DNA"/>
</dbReference>
<dbReference type="Proteomes" id="UP001215280">
    <property type="component" value="Unassembled WGS sequence"/>
</dbReference>
<protein>
    <submittedName>
        <fullName evidence="2">Uncharacterized protein</fullName>
    </submittedName>
</protein>
<organism evidence="2 3">
    <name type="scientific">Mycena maculata</name>
    <dbReference type="NCBI Taxonomy" id="230809"/>
    <lineage>
        <taxon>Eukaryota</taxon>
        <taxon>Fungi</taxon>
        <taxon>Dikarya</taxon>
        <taxon>Basidiomycota</taxon>
        <taxon>Agaricomycotina</taxon>
        <taxon>Agaricomycetes</taxon>
        <taxon>Agaricomycetidae</taxon>
        <taxon>Agaricales</taxon>
        <taxon>Marasmiineae</taxon>
        <taxon>Mycenaceae</taxon>
        <taxon>Mycena</taxon>
    </lineage>
</organism>
<accession>A0AAD7JWH2</accession>
<evidence type="ECO:0000313" key="2">
    <source>
        <dbReference type="EMBL" id="KAJ7770871.1"/>
    </source>
</evidence>